<comment type="caution">
    <text evidence="1">The sequence shown here is derived from an EMBL/GenBank/DDBJ whole genome shotgun (WGS) entry which is preliminary data.</text>
</comment>
<gene>
    <name evidence="1" type="ORF">GNF77_18575</name>
</gene>
<name>A0AAW9ILR8_CLOPF</name>
<evidence type="ECO:0000313" key="2">
    <source>
        <dbReference type="Proteomes" id="UP001292368"/>
    </source>
</evidence>
<sequence length="98" mass="11896">MIKFKIQKGKNEEPIFKIRIKDKELVNYPFLKRAIIEAKEIKGRYNYQVPLRYFVPLVNNINKESLCIDKDSKLEFFEFWDDFEEKYYASLTATPKFM</sequence>
<organism evidence="1 2">
    <name type="scientific">Clostridium perfringens</name>
    <dbReference type="NCBI Taxonomy" id="1502"/>
    <lineage>
        <taxon>Bacteria</taxon>
        <taxon>Bacillati</taxon>
        <taxon>Bacillota</taxon>
        <taxon>Clostridia</taxon>
        <taxon>Eubacteriales</taxon>
        <taxon>Clostridiaceae</taxon>
        <taxon>Clostridium</taxon>
    </lineage>
</organism>
<dbReference type="AlphaFoldDB" id="A0AAW9ILR8"/>
<dbReference type="Proteomes" id="UP001292368">
    <property type="component" value="Unassembled WGS sequence"/>
</dbReference>
<feature type="non-terminal residue" evidence="1">
    <location>
        <position position="98"/>
    </location>
</feature>
<dbReference type="RefSeq" id="WP_322382604.1">
    <property type="nucleotide sequence ID" value="NZ_WNVM01000872.1"/>
</dbReference>
<proteinExistence type="predicted"/>
<dbReference type="EMBL" id="WNVM01000872">
    <property type="protein sequence ID" value="MDZ5010860.1"/>
    <property type="molecule type" value="Genomic_DNA"/>
</dbReference>
<accession>A0AAW9ILR8</accession>
<protein>
    <submittedName>
        <fullName evidence="1">Uncharacterized protein</fullName>
    </submittedName>
</protein>
<evidence type="ECO:0000313" key="1">
    <source>
        <dbReference type="EMBL" id="MDZ5010860.1"/>
    </source>
</evidence>
<reference evidence="1" key="1">
    <citation type="submission" date="2019-11" db="EMBL/GenBank/DDBJ databases">
        <title>Characterization of Clostridium perfringens isolates from swine manure treated agricultural soils.</title>
        <authorList>
            <person name="Wushke S.T."/>
        </authorList>
    </citation>
    <scope>NUCLEOTIDE SEQUENCE</scope>
    <source>
        <strain evidence="1">V2</strain>
    </source>
</reference>